<dbReference type="Gene3D" id="2.130.10.10">
    <property type="entry name" value="YVTN repeat-like/Quinoprotein amine dehydrogenase"/>
    <property type="match status" value="2"/>
</dbReference>
<organism evidence="1 2">
    <name type="scientific">Candidatus Segetimicrobium genomatis</name>
    <dbReference type="NCBI Taxonomy" id="2569760"/>
    <lineage>
        <taxon>Bacteria</taxon>
        <taxon>Bacillati</taxon>
        <taxon>Candidatus Sysuimicrobiota</taxon>
        <taxon>Candidatus Sysuimicrobiia</taxon>
        <taxon>Candidatus Sysuimicrobiales</taxon>
        <taxon>Candidatus Segetimicrobiaceae</taxon>
        <taxon>Candidatus Segetimicrobium</taxon>
    </lineage>
</organism>
<gene>
    <name evidence="1" type="ORF">E6H03_08755</name>
</gene>
<dbReference type="InterPro" id="IPR015943">
    <property type="entry name" value="WD40/YVTN_repeat-like_dom_sf"/>
</dbReference>
<name>A0A537JAY4_9BACT</name>
<dbReference type="AlphaFoldDB" id="A0A537JAY4"/>
<dbReference type="PANTHER" id="PTHR47197:SF3">
    <property type="entry name" value="DIHYDRO-HEME D1 DEHYDROGENASE"/>
    <property type="match status" value="1"/>
</dbReference>
<dbReference type="Proteomes" id="UP000318093">
    <property type="component" value="Unassembled WGS sequence"/>
</dbReference>
<protein>
    <submittedName>
        <fullName evidence="1">YncE family protein</fullName>
    </submittedName>
</protein>
<dbReference type="SUPFAM" id="SSF51004">
    <property type="entry name" value="C-terminal (heme d1) domain of cytochrome cd1-nitrite reductase"/>
    <property type="match status" value="1"/>
</dbReference>
<evidence type="ECO:0000313" key="2">
    <source>
        <dbReference type="Proteomes" id="UP000318093"/>
    </source>
</evidence>
<dbReference type="InterPro" id="IPR011048">
    <property type="entry name" value="Haem_d1_sf"/>
</dbReference>
<evidence type="ECO:0000313" key="1">
    <source>
        <dbReference type="EMBL" id="TMI80246.1"/>
    </source>
</evidence>
<dbReference type="PANTHER" id="PTHR47197">
    <property type="entry name" value="PROTEIN NIRF"/>
    <property type="match status" value="1"/>
</dbReference>
<dbReference type="InterPro" id="IPR051200">
    <property type="entry name" value="Host-pathogen_enzymatic-act"/>
</dbReference>
<proteinExistence type="predicted"/>
<sequence>MTLALVRSIDFPRHPSGGFDHGDVHLRTGRVFVAHTAAGTVEVLDGERGVHHATIPGCPEASGVLCAQGEGLVFAAARGAGKVLVIEAASGEVVEEVAVGPKPNGLAWDPQRRQVLVADVGDFRARLVDLQAGRVVTETALPGRPRWCAYDSLGDRFLVNVRDPASVAVLAAATLAPQAQWPVSSAGPHGLDLDAEHGRAFVGCDGGKVVALDLETGREVAGVAIAGEPDAIWYNPDRSHLYVAIGQPGLVDVVDTREMALAQALPTEAGAHTTAFDRTRRRLYVFLPRSCRAAVYEEVQARDAR</sequence>
<reference evidence="1 2" key="1">
    <citation type="journal article" date="2019" name="Nat. Microbiol.">
        <title>Mediterranean grassland soil C-N compound turnover is dependent on rainfall and depth, and is mediated by genomically divergent microorganisms.</title>
        <authorList>
            <person name="Diamond S."/>
            <person name="Andeer P.F."/>
            <person name="Li Z."/>
            <person name="Crits-Christoph A."/>
            <person name="Burstein D."/>
            <person name="Anantharaman K."/>
            <person name="Lane K.R."/>
            <person name="Thomas B.C."/>
            <person name="Pan C."/>
            <person name="Northen T.R."/>
            <person name="Banfield J.F."/>
        </authorList>
    </citation>
    <scope>NUCLEOTIDE SEQUENCE [LARGE SCALE GENOMIC DNA]</scope>
    <source>
        <strain evidence="1">NP_6</strain>
    </source>
</reference>
<accession>A0A537JAY4</accession>
<dbReference type="EMBL" id="VBAN01000271">
    <property type="protein sequence ID" value="TMI80246.1"/>
    <property type="molecule type" value="Genomic_DNA"/>
</dbReference>
<comment type="caution">
    <text evidence="1">The sequence shown here is derived from an EMBL/GenBank/DDBJ whole genome shotgun (WGS) entry which is preliminary data.</text>
</comment>